<keyword evidence="2" id="KW-0812">Transmembrane</keyword>
<dbReference type="AlphaFoldDB" id="A0A7U7GEJ4"/>
<dbReference type="SUPFAM" id="SSF101478">
    <property type="entry name" value="ADP-ribosylglycohydrolase"/>
    <property type="match status" value="1"/>
</dbReference>
<evidence type="ECO:0000313" key="3">
    <source>
        <dbReference type="EMBL" id="CDH46819.1"/>
    </source>
</evidence>
<keyword evidence="1" id="KW-0479">Metal-binding</keyword>
<keyword evidence="2" id="KW-1133">Transmembrane helix</keyword>
<dbReference type="GO" id="GO:0046872">
    <property type="term" value="F:metal ion binding"/>
    <property type="evidence" value="ECO:0007669"/>
    <property type="project" value="UniProtKB-KW"/>
</dbReference>
<dbReference type="PANTHER" id="PTHR16222">
    <property type="entry name" value="ADP-RIBOSYLGLYCOHYDROLASE"/>
    <property type="match status" value="1"/>
</dbReference>
<dbReference type="Proteomes" id="UP000019184">
    <property type="component" value="Unassembled WGS sequence"/>
</dbReference>
<dbReference type="PANTHER" id="PTHR16222:SF34">
    <property type="entry name" value="ADP-RIBOSYLGLYCOHYDROLASE"/>
    <property type="match status" value="1"/>
</dbReference>
<evidence type="ECO:0000313" key="4">
    <source>
        <dbReference type="Proteomes" id="UP000019184"/>
    </source>
</evidence>
<feature type="transmembrane region" description="Helical" evidence="2">
    <location>
        <begin position="12"/>
        <end position="31"/>
    </location>
</feature>
<name>A0A7U7GEJ4_9GAMM</name>
<dbReference type="Gene3D" id="1.10.4080.10">
    <property type="entry name" value="ADP-ribosylation/Crystallin J1"/>
    <property type="match status" value="1"/>
</dbReference>
<gene>
    <name evidence="3" type="ORF">BN874_610030</name>
</gene>
<dbReference type="Pfam" id="PF03747">
    <property type="entry name" value="ADP_ribosyl_GH"/>
    <property type="match status" value="1"/>
</dbReference>
<protein>
    <recommendedName>
        <fullName evidence="5">ADP-ribosylglycohydrolase</fullName>
    </recommendedName>
</protein>
<evidence type="ECO:0000256" key="2">
    <source>
        <dbReference type="SAM" id="Phobius"/>
    </source>
</evidence>
<sequence>MSIITQTERIRGALWGMFVGDALAMPVHWYYNIAALQRDFGTIRDYQAPKDHHPSSIMALASTGKAGRGSQEGEVVGSVILKGKKHHWGPPNRHYHQGMRAGDNTLNLLCARVLIRTMNAMGRYDPATFLREYIAFMTVPDRHDDTYAESYHRDFFAHYARGLPPERCAGAEGHDTASIGGLVTLPPVIFAALREGDRAAADTAALMQLRLTHRSGKLEHYALALSELLVRLLQDPEARIGPLACAVAERLGFPATAVVGQIIRNHQSDLDVIGGLLSPACYIDQSFPAALYLAARYPDDFEAALVANTNVGGDNCHRGAVLGAMLGAALGLRAIPERWIQGLQAHAALEAEIETFIAGFAGTP</sequence>
<evidence type="ECO:0008006" key="5">
    <source>
        <dbReference type="Google" id="ProtNLM"/>
    </source>
</evidence>
<keyword evidence="4" id="KW-1185">Reference proteome</keyword>
<dbReference type="RefSeq" id="WP_034435533.1">
    <property type="nucleotide sequence ID" value="NZ_CBTK010000278.1"/>
</dbReference>
<proteinExistence type="predicted"/>
<dbReference type="InterPro" id="IPR005502">
    <property type="entry name" value="Ribosyl_crysJ1"/>
</dbReference>
<reference evidence="3 4" key="1">
    <citation type="journal article" date="2014" name="ISME J.">
        <title>Candidatus Competibacter-lineage genomes retrieved from metagenomes reveal functional metabolic diversity.</title>
        <authorList>
            <person name="McIlroy S.J."/>
            <person name="Albertsen M."/>
            <person name="Andresen E.K."/>
            <person name="Saunders A.M."/>
            <person name="Kristiansen R."/>
            <person name="Stokholm-Bjerregaard M."/>
            <person name="Nielsen K.L."/>
            <person name="Nielsen P.H."/>
        </authorList>
    </citation>
    <scope>NUCLEOTIDE SEQUENCE [LARGE SCALE GENOMIC DNA]</scope>
    <source>
        <strain evidence="3 4">Run_B_J11</strain>
    </source>
</reference>
<dbReference type="EMBL" id="CBTK010000278">
    <property type="protein sequence ID" value="CDH46819.1"/>
    <property type="molecule type" value="Genomic_DNA"/>
</dbReference>
<keyword evidence="1" id="KW-0460">Magnesium</keyword>
<organism evidence="3 4">
    <name type="scientific">Candidatus Contendobacter odensis Run_B_J11</name>
    <dbReference type="NCBI Taxonomy" id="1400861"/>
    <lineage>
        <taxon>Bacteria</taxon>
        <taxon>Pseudomonadati</taxon>
        <taxon>Pseudomonadota</taxon>
        <taxon>Gammaproteobacteria</taxon>
        <taxon>Candidatus Competibacteraceae</taxon>
        <taxon>Candidatus Contendibacter</taxon>
    </lineage>
</organism>
<evidence type="ECO:0000256" key="1">
    <source>
        <dbReference type="PIRSR" id="PIRSR605502-1"/>
    </source>
</evidence>
<dbReference type="InterPro" id="IPR050792">
    <property type="entry name" value="ADP-ribosylglycohydrolase"/>
</dbReference>
<comment type="cofactor">
    <cofactor evidence="1">
        <name>Mg(2+)</name>
        <dbReference type="ChEBI" id="CHEBI:18420"/>
    </cofactor>
    <text evidence="1">Binds 2 magnesium ions per subunit.</text>
</comment>
<feature type="binding site" evidence="1">
    <location>
        <position position="314"/>
    </location>
    <ligand>
        <name>Mg(2+)</name>
        <dbReference type="ChEBI" id="CHEBI:18420"/>
        <label>1</label>
    </ligand>
</feature>
<comment type="caution">
    <text evidence="3">The sequence shown here is derived from an EMBL/GenBank/DDBJ whole genome shotgun (WGS) entry which is preliminary data.</text>
</comment>
<dbReference type="InterPro" id="IPR036705">
    <property type="entry name" value="Ribosyl_crysJ1_sf"/>
</dbReference>
<keyword evidence="2" id="KW-0472">Membrane</keyword>
<accession>A0A7U7GEJ4</accession>